<dbReference type="EMBL" id="GIBP01010893">
    <property type="protein sequence ID" value="NDV39862.1"/>
    <property type="molecule type" value="Transcribed_RNA"/>
</dbReference>
<proteinExistence type="predicted"/>
<reference evidence="1" key="1">
    <citation type="journal article" date="2020" name="J. Eukaryot. Microbiol.">
        <title>De novo Sequencing, Assembly and Annotation of the Transcriptome for the Free-Living Testate Amoeba Arcella intermedia.</title>
        <authorList>
            <person name="Ribeiro G.M."/>
            <person name="Porfirio-Sousa A.L."/>
            <person name="Maurer-Alcala X.X."/>
            <person name="Katz L.A."/>
            <person name="Lahr D.J.G."/>
        </authorList>
    </citation>
    <scope>NUCLEOTIDE SEQUENCE</scope>
</reference>
<sequence length="89" mass="9977">MKGWPYLPSGCEKAFSANSPTIPFLVIQPKSPPFLALSSEYSLATSAKEAPLFNFSRASMIFECFSHKMCLHFALFPVLFCFTFFSSSF</sequence>
<name>A0A6B2LRV8_9EUKA</name>
<organism evidence="1">
    <name type="scientific">Arcella intermedia</name>
    <dbReference type="NCBI Taxonomy" id="1963864"/>
    <lineage>
        <taxon>Eukaryota</taxon>
        <taxon>Amoebozoa</taxon>
        <taxon>Tubulinea</taxon>
        <taxon>Elardia</taxon>
        <taxon>Arcellinida</taxon>
        <taxon>Sphaerothecina</taxon>
        <taxon>Arcellidae</taxon>
        <taxon>Arcella</taxon>
    </lineage>
</organism>
<protein>
    <submittedName>
        <fullName evidence="1">Uncharacterized protein</fullName>
    </submittedName>
</protein>
<dbReference type="AlphaFoldDB" id="A0A6B2LRV8"/>
<evidence type="ECO:0000313" key="1">
    <source>
        <dbReference type="EMBL" id="NDV39862.1"/>
    </source>
</evidence>
<accession>A0A6B2LRV8</accession>